<dbReference type="Proteomes" id="UP001596977">
    <property type="component" value="Unassembled WGS sequence"/>
</dbReference>
<reference evidence="2" key="1">
    <citation type="journal article" date="2019" name="Int. J. Syst. Evol. Microbiol.">
        <title>The Global Catalogue of Microorganisms (GCM) 10K type strain sequencing project: providing services to taxonomists for standard genome sequencing and annotation.</title>
        <authorList>
            <consortium name="The Broad Institute Genomics Platform"/>
            <consortium name="The Broad Institute Genome Sequencing Center for Infectious Disease"/>
            <person name="Wu L."/>
            <person name="Ma J."/>
        </authorList>
    </citation>
    <scope>NUCLEOTIDE SEQUENCE [LARGE SCALE GENOMIC DNA]</scope>
    <source>
        <strain evidence="2">CCUG 62982</strain>
    </source>
</reference>
<evidence type="ECO:0000313" key="2">
    <source>
        <dbReference type="Proteomes" id="UP001596977"/>
    </source>
</evidence>
<dbReference type="RefSeq" id="WP_264944406.1">
    <property type="nucleotide sequence ID" value="NZ_JAPDRA010000005.1"/>
</dbReference>
<proteinExistence type="predicted"/>
<accession>A0ABW3H938</accession>
<protein>
    <submittedName>
        <fullName evidence="1">Uncharacterized protein</fullName>
    </submittedName>
</protein>
<organism evidence="1 2">
    <name type="scientific">Sphingomonas canadensis</name>
    <dbReference type="NCBI Taxonomy" id="1219257"/>
    <lineage>
        <taxon>Bacteria</taxon>
        <taxon>Pseudomonadati</taxon>
        <taxon>Pseudomonadota</taxon>
        <taxon>Alphaproteobacteria</taxon>
        <taxon>Sphingomonadales</taxon>
        <taxon>Sphingomonadaceae</taxon>
        <taxon>Sphingomonas</taxon>
    </lineage>
</organism>
<name>A0ABW3H938_9SPHN</name>
<sequence length="93" mass="11156">MGKLYLPNWGDRFAGRSAWRLGYHSQRIDACDRPFEAMYRLQRKLGGEIGWDMGLARKPRGMWRRTYTSLWDRYEALAEECDRAFLTRFGRLF</sequence>
<comment type="caution">
    <text evidence="1">The sequence shown here is derived from an EMBL/GenBank/DDBJ whole genome shotgun (WGS) entry which is preliminary data.</text>
</comment>
<dbReference type="EMBL" id="JBHTJG010000005">
    <property type="protein sequence ID" value="MFD0947215.1"/>
    <property type="molecule type" value="Genomic_DNA"/>
</dbReference>
<gene>
    <name evidence="1" type="ORF">ACFQ1E_12770</name>
</gene>
<keyword evidence="2" id="KW-1185">Reference proteome</keyword>
<evidence type="ECO:0000313" key="1">
    <source>
        <dbReference type="EMBL" id="MFD0947215.1"/>
    </source>
</evidence>